<reference evidence="1" key="1">
    <citation type="journal article" date="2012" name="Nat. Biotechnol.">
        <title>Draft genome sequence of pigeonpea (Cajanus cajan), an orphan legume crop of resource-poor farmers.</title>
        <authorList>
            <person name="Varshney R.K."/>
            <person name="Chen W."/>
            <person name="Li Y."/>
            <person name="Bharti A.K."/>
            <person name="Saxena R.K."/>
            <person name="Schlueter J.A."/>
            <person name="Donoghue M.T."/>
            <person name="Azam S."/>
            <person name="Fan G."/>
            <person name="Whaley A.M."/>
            <person name="Farmer A.D."/>
            <person name="Sheridan J."/>
            <person name="Iwata A."/>
            <person name="Tuteja R."/>
            <person name="Penmetsa R.V."/>
            <person name="Wu W."/>
            <person name="Upadhyaya H.D."/>
            <person name="Yang S.P."/>
            <person name="Shah T."/>
            <person name="Saxena K.B."/>
            <person name="Michael T."/>
            <person name="McCombie W.R."/>
            <person name="Yang B."/>
            <person name="Zhang G."/>
            <person name="Yang H."/>
            <person name="Wang J."/>
            <person name="Spillane C."/>
            <person name="Cook D.R."/>
            <person name="May G.D."/>
            <person name="Xu X."/>
            <person name="Jackson S.A."/>
        </authorList>
    </citation>
    <scope>NUCLEOTIDE SEQUENCE [LARGE SCALE GENOMIC DNA]</scope>
</reference>
<gene>
    <name evidence="1" type="ORF">KK1_031676</name>
</gene>
<evidence type="ECO:0000313" key="1">
    <source>
        <dbReference type="EMBL" id="KYP46714.1"/>
    </source>
</evidence>
<name>A0A151RW00_CAJCA</name>
<dbReference type="Proteomes" id="UP000075243">
    <property type="component" value="Unassembled WGS sequence"/>
</dbReference>
<protein>
    <submittedName>
        <fullName evidence="1">Uncharacterized protein</fullName>
    </submittedName>
</protein>
<evidence type="ECO:0000313" key="2">
    <source>
        <dbReference type="Proteomes" id="UP000075243"/>
    </source>
</evidence>
<sequence>MLKTLVPNINVLRQSRVPQASISLLMVCFPCTAHMKHSKFLEALKTARGIGFDPLKTNLIHALGVLLNTNKTMKDSKFKVYVNNKEGCTDLEDRLPPKKGTRGK</sequence>
<dbReference type="EMBL" id="KQ483549">
    <property type="protein sequence ID" value="KYP46714.1"/>
    <property type="molecule type" value="Genomic_DNA"/>
</dbReference>
<proteinExistence type="predicted"/>
<organism evidence="1 2">
    <name type="scientific">Cajanus cajan</name>
    <name type="common">Pigeon pea</name>
    <name type="synonym">Cajanus indicus</name>
    <dbReference type="NCBI Taxonomy" id="3821"/>
    <lineage>
        <taxon>Eukaryota</taxon>
        <taxon>Viridiplantae</taxon>
        <taxon>Streptophyta</taxon>
        <taxon>Embryophyta</taxon>
        <taxon>Tracheophyta</taxon>
        <taxon>Spermatophyta</taxon>
        <taxon>Magnoliopsida</taxon>
        <taxon>eudicotyledons</taxon>
        <taxon>Gunneridae</taxon>
        <taxon>Pentapetalae</taxon>
        <taxon>rosids</taxon>
        <taxon>fabids</taxon>
        <taxon>Fabales</taxon>
        <taxon>Fabaceae</taxon>
        <taxon>Papilionoideae</taxon>
        <taxon>50 kb inversion clade</taxon>
        <taxon>NPAAA clade</taxon>
        <taxon>indigoferoid/millettioid clade</taxon>
        <taxon>Phaseoleae</taxon>
        <taxon>Cajanus</taxon>
    </lineage>
</organism>
<keyword evidence="2" id="KW-1185">Reference proteome</keyword>
<accession>A0A151RW00</accession>
<dbReference type="AlphaFoldDB" id="A0A151RW00"/>
<dbReference type="Gramene" id="C.cajan_31720.t">
    <property type="protein sequence ID" value="C.cajan_31720.t.cds1"/>
    <property type="gene ID" value="C.cajan_31720"/>
</dbReference>